<gene>
    <name evidence="1" type="ORF">SAMN03080615_00890</name>
</gene>
<dbReference type="EMBL" id="FOGB01000002">
    <property type="protein sequence ID" value="SEQ24845.1"/>
    <property type="molecule type" value="Genomic_DNA"/>
</dbReference>
<evidence type="ECO:0000313" key="2">
    <source>
        <dbReference type="Proteomes" id="UP000198749"/>
    </source>
</evidence>
<protein>
    <submittedName>
        <fullName evidence="1">Uncharacterized protein</fullName>
    </submittedName>
</protein>
<dbReference type="STRING" id="355243.SAMN03080615_00890"/>
<dbReference type="RefSeq" id="WP_139203134.1">
    <property type="nucleotide sequence ID" value="NZ_AP025284.1"/>
</dbReference>
<dbReference type="OrthoDB" id="6089197at2"/>
<accession>A0A1H9EGT9</accession>
<keyword evidence="2" id="KW-1185">Reference proteome</keyword>
<reference evidence="2" key="1">
    <citation type="submission" date="2016-10" db="EMBL/GenBank/DDBJ databases">
        <authorList>
            <person name="Varghese N."/>
            <person name="Submissions S."/>
        </authorList>
    </citation>
    <scope>NUCLEOTIDE SEQUENCE [LARGE SCALE GENOMIC DNA]</scope>
    <source>
        <strain evidence="2">DSM 18887</strain>
    </source>
</reference>
<organism evidence="1 2">
    <name type="scientific">Amphritea atlantica</name>
    <dbReference type="NCBI Taxonomy" id="355243"/>
    <lineage>
        <taxon>Bacteria</taxon>
        <taxon>Pseudomonadati</taxon>
        <taxon>Pseudomonadota</taxon>
        <taxon>Gammaproteobacteria</taxon>
        <taxon>Oceanospirillales</taxon>
        <taxon>Oceanospirillaceae</taxon>
        <taxon>Amphritea</taxon>
    </lineage>
</organism>
<sequence>MTIRMTTALRNARATCIITALDAAATPAVFEQYSGGQPDPDASITSMTAHAISTVYTAGDYATAVGHYYRAENTGTSAGAAPAWITDGGTVTDNDITWQDMGEIPVLLATLTLSQPSGTVADGVLTFNAWAEDSSADASNIASWGRFKDGDGNNVLDGSVGVTGSGAAFIINTTNIVSGGPVRIKAGTIPQLIEPGA</sequence>
<name>A0A1H9EGT9_9GAMM</name>
<dbReference type="AlphaFoldDB" id="A0A1H9EGT9"/>
<proteinExistence type="predicted"/>
<dbReference type="Proteomes" id="UP000198749">
    <property type="component" value="Unassembled WGS sequence"/>
</dbReference>
<evidence type="ECO:0000313" key="1">
    <source>
        <dbReference type="EMBL" id="SEQ24845.1"/>
    </source>
</evidence>